<dbReference type="EMBL" id="CP036339">
    <property type="protein sequence ID" value="QDT75635.1"/>
    <property type="molecule type" value="Genomic_DNA"/>
</dbReference>
<dbReference type="Proteomes" id="UP000317909">
    <property type="component" value="Chromosome"/>
</dbReference>
<evidence type="ECO:0000313" key="1">
    <source>
        <dbReference type="EMBL" id="QDT75635.1"/>
    </source>
</evidence>
<accession>A0A517U4T5</accession>
<dbReference type="KEGG" id="llh:I41_48750"/>
<dbReference type="InterPro" id="IPR023375">
    <property type="entry name" value="ADC_dom_sf"/>
</dbReference>
<dbReference type="SUPFAM" id="SSF160104">
    <property type="entry name" value="Acetoacetate decarboxylase-like"/>
    <property type="match status" value="1"/>
</dbReference>
<proteinExistence type="predicted"/>
<dbReference type="Gene3D" id="2.40.400.10">
    <property type="entry name" value="Acetoacetate decarboxylase-like"/>
    <property type="match status" value="1"/>
</dbReference>
<sequence length="264" mass="29682">MAKQRGAPRTIKTMSNAAQTLASPTRTWAAPRRPWSLRMTWEDLLFAHWPIAPELLRGQLPAGLELDVLNGQAWLGVVPFRMSGVRPRWMPPVPGLSTFPELNLRTYVTAGSKQGVWFFTLDASCRVAVRIARRAFHLPYCDARIQVTRAADGWIEYQSRRTDRLYQPAEFSVRYRSLGPSDAIAKDPLASWLTARYCLYAADARGGLWRGEINHAPWPLESAEAAFETNTLATAAGIELPAAEPVLHFSRRLDVVAWTLDRVQ</sequence>
<dbReference type="Pfam" id="PF09844">
    <property type="entry name" value="DUF2071"/>
    <property type="match status" value="1"/>
</dbReference>
<organism evidence="1 2">
    <name type="scientific">Lacipirellula limnantheis</name>
    <dbReference type="NCBI Taxonomy" id="2528024"/>
    <lineage>
        <taxon>Bacteria</taxon>
        <taxon>Pseudomonadati</taxon>
        <taxon>Planctomycetota</taxon>
        <taxon>Planctomycetia</taxon>
        <taxon>Pirellulales</taxon>
        <taxon>Lacipirellulaceae</taxon>
        <taxon>Lacipirellula</taxon>
    </lineage>
</organism>
<gene>
    <name evidence="1" type="ORF">I41_48750</name>
</gene>
<evidence type="ECO:0000313" key="2">
    <source>
        <dbReference type="Proteomes" id="UP000317909"/>
    </source>
</evidence>
<evidence type="ECO:0008006" key="3">
    <source>
        <dbReference type="Google" id="ProtNLM"/>
    </source>
</evidence>
<keyword evidence="2" id="KW-1185">Reference proteome</keyword>
<dbReference type="PANTHER" id="PTHR39186">
    <property type="entry name" value="DUF2071 FAMILY PROTEIN"/>
    <property type="match status" value="1"/>
</dbReference>
<dbReference type="InterPro" id="IPR018644">
    <property type="entry name" value="DUF2071"/>
</dbReference>
<reference evidence="1 2" key="1">
    <citation type="submission" date="2019-02" db="EMBL/GenBank/DDBJ databases">
        <title>Deep-cultivation of Planctomycetes and their phenomic and genomic characterization uncovers novel biology.</title>
        <authorList>
            <person name="Wiegand S."/>
            <person name="Jogler M."/>
            <person name="Boedeker C."/>
            <person name="Pinto D."/>
            <person name="Vollmers J."/>
            <person name="Rivas-Marin E."/>
            <person name="Kohn T."/>
            <person name="Peeters S.H."/>
            <person name="Heuer A."/>
            <person name="Rast P."/>
            <person name="Oberbeckmann S."/>
            <person name="Bunk B."/>
            <person name="Jeske O."/>
            <person name="Meyerdierks A."/>
            <person name="Storesund J.E."/>
            <person name="Kallscheuer N."/>
            <person name="Luecker S."/>
            <person name="Lage O.M."/>
            <person name="Pohl T."/>
            <person name="Merkel B.J."/>
            <person name="Hornburger P."/>
            <person name="Mueller R.-W."/>
            <person name="Bruemmer F."/>
            <person name="Labrenz M."/>
            <person name="Spormann A.M."/>
            <person name="Op den Camp H."/>
            <person name="Overmann J."/>
            <person name="Amann R."/>
            <person name="Jetten M.S.M."/>
            <person name="Mascher T."/>
            <person name="Medema M.H."/>
            <person name="Devos D.P."/>
            <person name="Kaster A.-K."/>
            <person name="Ovreas L."/>
            <person name="Rohde M."/>
            <person name="Galperin M.Y."/>
            <person name="Jogler C."/>
        </authorList>
    </citation>
    <scope>NUCLEOTIDE SEQUENCE [LARGE SCALE GENOMIC DNA]</scope>
    <source>
        <strain evidence="1 2">I41</strain>
    </source>
</reference>
<dbReference type="AlphaFoldDB" id="A0A517U4T5"/>
<dbReference type="PANTHER" id="PTHR39186:SF1">
    <property type="entry name" value="DUF2071 DOMAIN-CONTAINING PROTEIN"/>
    <property type="match status" value="1"/>
</dbReference>
<name>A0A517U4T5_9BACT</name>
<protein>
    <recommendedName>
        <fullName evidence="3">DUF2071 domain-containing protein</fullName>
    </recommendedName>
</protein>